<organism evidence="1 2">
    <name type="scientific">Flagellimonas pacifica</name>
    <dbReference type="NCBI Taxonomy" id="1247520"/>
    <lineage>
        <taxon>Bacteria</taxon>
        <taxon>Pseudomonadati</taxon>
        <taxon>Bacteroidota</taxon>
        <taxon>Flavobacteriia</taxon>
        <taxon>Flavobacteriales</taxon>
        <taxon>Flavobacteriaceae</taxon>
        <taxon>Flagellimonas</taxon>
    </lineage>
</organism>
<dbReference type="AlphaFoldDB" id="A0A285MVT7"/>
<protein>
    <submittedName>
        <fullName evidence="1">Uncharacterized protein</fullName>
    </submittedName>
</protein>
<dbReference type="Proteomes" id="UP000219048">
    <property type="component" value="Unassembled WGS sequence"/>
</dbReference>
<evidence type="ECO:0000313" key="2">
    <source>
        <dbReference type="Proteomes" id="UP000219048"/>
    </source>
</evidence>
<accession>A0A285MVT7</accession>
<dbReference type="OrthoDB" id="6810113at2"/>
<name>A0A285MVT7_9FLAO</name>
<keyword evidence="2" id="KW-1185">Reference proteome</keyword>
<evidence type="ECO:0000313" key="1">
    <source>
        <dbReference type="EMBL" id="SNZ01228.1"/>
    </source>
</evidence>
<reference evidence="2" key="1">
    <citation type="submission" date="2017-09" db="EMBL/GenBank/DDBJ databases">
        <authorList>
            <person name="Varghese N."/>
            <person name="Submissions S."/>
        </authorList>
    </citation>
    <scope>NUCLEOTIDE SEQUENCE [LARGE SCALE GENOMIC DNA]</scope>
    <source>
        <strain evidence="2">DSM 25885</strain>
    </source>
</reference>
<sequence>MTLKHWNEPTGIFIVNIPADWQYKNMVFDDVEEKSPYSFESYENSVGCFQLSCYPLSERGVNPNFPIQKSNSKIEWFESRMDDQDFYVYLWHAQVEDQLIMAKCIYSSSHKKHPKVNELISNVRRSIDSLRVIPIDDRSYAVSLDKYDNFIGSLASSYDISERALESKSYIEVISIVSNQIDAFLRISIVLKKQLEQRTQDIEVKYLFQADNQRGISERVIYSESKLLGIITEELFEELNLLYNMRNRVIHRYIISYIKTNDIAETALKYLLLSEKIRVILKSIEDDQIKAEIGIYGTGYLRNPEITIEEQRIFFAMANDKHLINHLQRKIK</sequence>
<gene>
    <name evidence="1" type="ORF">SAMN06265377_3065</name>
</gene>
<dbReference type="EMBL" id="OBEH01000005">
    <property type="protein sequence ID" value="SNZ01228.1"/>
    <property type="molecule type" value="Genomic_DNA"/>
</dbReference>
<dbReference type="RefSeq" id="WP_097046690.1">
    <property type="nucleotide sequence ID" value="NZ_OBEH01000005.1"/>
</dbReference>
<proteinExistence type="predicted"/>